<reference evidence="2" key="1">
    <citation type="journal article" date="2012" name="Nat. Biotechnol.">
        <title>Draft genome sequence of pigeonpea (Cajanus cajan), an orphan legume crop of resource-poor farmers.</title>
        <authorList>
            <person name="Varshney R.K."/>
            <person name="Chen W."/>
            <person name="Li Y."/>
            <person name="Bharti A.K."/>
            <person name="Saxena R.K."/>
            <person name="Schlueter J.A."/>
            <person name="Donoghue M.T."/>
            <person name="Azam S."/>
            <person name="Fan G."/>
            <person name="Whaley A.M."/>
            <person name="Farmer A.D."/>
            <person name="Sheridan J."/>
            <person name="Iwata A."/>
            <person name="Tuteja R."/>
            <person name="Penmetsa R.V."/>
            <person name="Wu W."/>
            <person name="Upadhyaya H.D."/>
            <person name="Yang S.P."/>
            <person name="Shah T."/>
            <person name="Saxena K.B."/>
            <person name="Michael T."/>
            <person name="McCombie W.R."/>
            <person name="Yang B."/>
            <person name="Zhang G."/>
            <person name="Yang H."/>
            <person name="Wang J."/>
            <person name="Spillane C."/>
            <person name="Cook D.R."/>
            <person name="May G.D."/>
            <person name="Xu X."/>
            <person name="Jackson S.A."/>
        </authorList>
    </citation>
    <scope>NUCLEOTIDE SEQUENCE [LARGE SCALE GENOMIC DNA]</scope>
</reference>
<comment type="caution">
    <text evidence="2">The sequence shown here is derived from an EMBL/GenBank/DDBJ whole genome shotgun (WGS) entry which is preliminary data.</text>
</comment>
<name>A0A151UI39_CAJCA</name>
<sequence length="125" mass="14269">MYDFSKPLSLTTTLASIPILSSYNQAMEHKCWQDAIETELLTLEANQTWIIPCPPSVKPLDSKFVFTIKLHLYGSIDRYKARLVVLGNKQKFDLDYEETFAPMAKMTTVRILLPLLPLNLGKFTS</sequence>
<proteinExistence type="predicted"/>
<accession>A0A151UI39</accession>
<dbReference type="EMBL" id="AGCT01064342">
    <property type="protein sequence ID" value="KYP78901.1"/>
    <property type="molecule type" value="Genomic_DNA"/>
</dbReference>
<dbReference type="STRING" id="3821.A0A151UI39"/>
<evidence type="ECO:0000259" key="1">
    <source>
        <dbReference type="Pfam" id="PF07727"/>
    </source>
</evidence>
<dbReference type="Pfam" id="PF07727">
    <property type="entry name" value="RVT_2"/>
    <property type="match status" value="1"/>
</dbReference>
<evidence type="ECO:0000313" key="2">
    <source>
        <dbReference type="EMBL" id="KYP78901.1"/>
    </source>
</evidence>
<dbReference type="GO" id="GO:0003899">
    <property type="term" value="F:DNA-directed RNA polymerase activity"/>
    <property type="evidence" value="ECO:0007669"/>
    <property type="project" value="UniProtKB-EC"/>
</dbReference>
<dbReference type="EC" id="2.7.7.6" evidence="2"/>
<dbReference type="Gramene" id="C.cajan_44708.t">
    <property type="protein sequence ID" value="C.cajan_44708.t"/>
    <property type="gene ID" value="C.cajan_44708"/>
</dbReference>
<evidence type="ECO:0000313" key="3">
    <source>
        <dbReference type="Proteomes" id="UP000075243"/>
    </source>
</evidence>
<dbReference type="InterPro" id="IPR013103">
    <property type="entry name" value="RVT_2"/>
</dbReference>
<keyword evidence="2" id="KW-0548">Nucleotidyltransferase</keyword>
<dbReference type="AlphaFoldDB" id="A0A151UI39"/>
<keyword evidence="3" id="KW-1185">Reference proteome</keyword>
<gene>
    <name evidence="2" type="ORF">KK1_046675</name>
</gene>
<dbReference type="Proteomes" id="UP000075243">
    <property type="component" value="Unassembled WGS sequence"/>
</dbReference>
<protein>
    <submittedName>
        <fullName evidence="2">Copia protein</fullName>
        <ecNumber evidence="2">2.7.7.6</ecNumber>
    </submittedName>
</protein>
<keyword evidence="2" id="KW-0808">Transferase</keyword>
<organism evidence="2 3">
    <name type="scientific">Cajanus cajan</name>
    <name type="common">Pigeon pea</name>
    <name type="synonym">Cajanus indicus</name>
    <dbReference type="NCBI Taxonomy" id="3821"/>
    <lineage>
        <taxon>Eukaryota</taxon>
        <taxon>Viridiplantae</taxon>
        <taxon>Streptophyta</taxon>
        <taxon>Embryophyta</taxon>
        <taxon>Tracheophyta</taxon>
        <taxon>Spermatophyta</taxon>
        <taxon>Magnoliopsida</taxon>
        <taxon>eudicotyledons</taxon>
        <taxon>Gunneridae</taxon>
        <taxon>Pentapetalae</taxon>
        <taxon>rosids</taxon>
        <taxon>fabids</taxon>
        <taxon>Fabales</taxon>
        <taxon>Fabaceae</taxon>
        <taxon>Papilionoideae</taxon>
        <taxon>50 kb inversion clade</taxon>
        <taxon>NPAAA clade</taxon>
        <taxon>indigoferoid/millettioid clade</taxon>
        <taxon>Phaseoleae</taxon>
        <taxon>Cajanus</taxon>
    </lineage>
</organism>
<feature type="domain" description="Reverse transcriptase Ty1/copia-type" evidence="1">
    <location>
        <begin position="47"/>
        <end position="114"/>
    </location>
</feature>